<keyword evidence="3" id="KW-0057">Aromatic amino acid biosynthesis</keyword>
<dbReference type="InterPro" id="IPR036291">
    <property type="entry name" value="NAD(P)-bd_dom_sf"/>
</dbReference>
<keyword evidence="6" id="KW-1185">Reference proteome</keyword>
<dbReference type="InterPro" id="IPR022893">
    <property type="entry name" value="Shikimate_DH_fam"/>
</dbReference>
<keyword evidence="2" id="KW-0560">Oxidoreductase</keyword>
<accession>A0ABV8QPU3</accession>
<evidence type="ECO:0000313" key="5">
    <source>
        <dbReference type="EMBL" id="MFC4262216.1"/>
    </source>
</evidence>
<organism evidence="5 6">
    <name type="scientific">Ferruginibacter yonginensis</name>
    <dbReference type="NCBI Taxonomy" id="1310416"/>
    <lineage>
        <taxon>Bacteria</taxon>
        <taxon>Pseudomonadati</taxon>
        <taxon>Bacteroidota</taxon>
        <taxon>Chitinophagia</taxon>
        <taxon>Chitinophagales</taxon>
        <taxon>Chitinophagaceae</taxon>
        <taxon>Ferruginibacter</taxon>
    </lineage>
</organism>
<sequence>MQLYGLIGYPLGHSFSKQYFTHKFQTEHIKNAQFELYPLTSITALPNLLLQTPQLKGLAVTIPYKEAVMPYLTHINDTALQIGAVNCITINDGELTGYNTDVTGFEQSLQPLLQPYHKKALVLGTGGAAKAVQFVLNKLGIDYVIVSRSKQQHKNSITYNDIDKTILQQYLLIINCTPLGMHPNVSSLPAIPYQYLTPQHLLYDLVYQPAVTAFLQQGLHQHTLVKNGYDMLAIQAEANWQIWNNI</sequence>
<comment type="pathway">
    <text evidence="1">Metabolic intermediate biosynthesis; chorismate biosynthesis; chorismate from D-erythrose 4-phosphate and phosphoenolpyruvate: step 4/7.</text>
</comment>
<name>A0ABV8QPU3_9BACT</name>
<dbReference type="Proteomes" id="UP001595907">
    <property type="component" value="Unassembled WGS sequence"/>
</dbReference>
<evidence type="ECO:0000259" key="4">
    <source>
        <dbReference type="Pfam" id="PF08501"/>
    </source>
</evidence>
<dbReference type="CDD" id="cd01065">
    <property type="entry name" value="NAD_bind_Shikimate_DH"/>
    <property type="match status" value="1"/>
</dbReference>
<proteinExistence type="predicted"/>
<dbReference type="PANTHER" id="PTHR21089:SF1">
    <property type="entry name" value="BIFUNCTIONAL 3-DEHYDROQUINATE DEHYDRATASE_SHIKIMATE DEHYDROGENASE, CHLOROPLASTIC"/>
    <property type="match status" value="1"/>
</dbReference>
<evidence type="ECO:0000256" key="1">
    <source>
        <dbReference type="ARBA" id="ARBA00004871"/>
    </source>
</evidence>
<evidence type="ECO:0000256" key="2">
    <source>
        <dbReference type="ARBA" id="ARBA00023002"/>
    </source>
</evidence>
<dbReference type="InterPro" id="IPR013708">
    <property type="entry name" value="Shikimate_DH-bd_N"/>
</dbReference>
<comment type="caution">
    <text evidence="5">The sequence shown here is derived from an EMBL/GenBank/DDBJ whole genome shotgun (WGS) entry which is preliminary data.</text>
</comment>
<dbReference type="RefSeq" id="WP_379707576.1">
    <property type="nucleotide sequence ID" value="NZ_JBHSCZ010000001.1"/>
</dbReference>
<protein>
    <submittedName>
        <fullName evidence="5">Shikimate dehydrogenase family protein</fullName>
    </submittedName>
</protein>
<evidence type="ECO:0000313" key="6">
    <source>
        <dbReference type="Proteomes" id="UP001595907"/>
    </source>
</evidence>
<dbReference type="Gene3D" id="3.40.50.720">
    <property type="entry name" value="NAD(P)-binding Rossmann-like Domain"/>
    <property type="match status" value="1"/>
</dbReference>
<dbReference type="Pfam" id="PF08501">
    <property type="entry name" value="Shikimate_dh_N"/>
    <property type="match status" value="1"/>
</dbReference>
<dbReference type="SUPFAM" id="SSF51735">
    <property type="entry name" value="NAD(P)-binding Rossmann-fold domains"/>
    <property type="match status" value="1"/>
</dbReference>
<evidence type="ECO:0000256" key="3">
    <source>
        <dbReference type="ARBA" id="ARBA00023141"/>
    </source>
</evidence>
<reference evidence="6" key="1">
    <citation type="journal article" date="2019" name="Int. J. Syst. Evol. Microbiol.">
        <title>The Global Catalogue of Microorganisms (GCM) 10K type strain sequencing project: providing services to taxonomists for standard genome sequencing and annotation.</title>
        <authorList>
            <consortium name="The Broad Institute Genomics Platform"/>
            <consortium name="The Broad Institute Genome Sequencing Center for Infectious Disease"/>
            <person name="Wu L."/>
            <person name="Ma J."/>
        </authorList>
    </citation>
    <scope>NUCLEOTIDE SEQUENCE [LARGE SCALE GENOMIC DNA]</scope>
    <source>
        <strain evidence="6">CECT 8289</strain>
    </source>
</reference>
<dbReference type="InterPro" id="IPR046346">
    <property type="entry name" value="Aminoacid_DH-like_N_sf"/>
</dbReference>
<dbReference type="EMBL" id="JBHSCZ010000001">
    <property type="protein sequence ID" value="MFC4262216.1"/>
    <property type="molecule type" value="Genomic_DNA"/>
</dbReference>
<dbReference type="PANTHER" id="PTHR21089">
    <property type="entry name" value="SHIKIMATE DEHYDROGENASE"/>
    <property type="match status" value="1"/>
</dbReference>
<gene>
    <name evidence="5" type="ORF">ACFOWM_04975</name>
</gene>
<keyword evidence="3" id="KW-0028">Amino-acid biosynthesis</keyword>
<dbReference type="SUPFAM" id="SSF53223">
    <property type="entry name" value="Aminoacid dehydrogenase-like, N-terminal domain"/>
    <property type="match status" value="1"/>
</dbReference>
<dbReference type="Gene3D" id="3.40.50.10860">
    <property type="entry name" value="Leucine Dehydrogenase, chain A, domain 1"/>
    <property type="match status" value="1"/>
</dbReference>
<feature type="domain" description="Shikimate dehydrogenase substrate binding N-terminal" evidence="4">
    <location>
        <begin position="6"/>
        <end position="88"/>
    </location>
</feature>